<feature type="transmembrane region" description="Helical" evidence="11">
    <location>
        <begin position="630"/>
        <end position="648"/>
    </location>
</feature>
<dbReference type="Pfam" id="PF08766">
    <property type="entry name" value="DEK_C"/>
    <property type="match status" value="1"/>
</dbReference>
<evidence type="ECO:0000256" key="6">
    <source>
        <dbReference type="ARBA" id="ARBA00022692"/>
    </source>
</evidence>
<dbReference type="InterPro" id="IPR001199">
    <property type="entry name" value="Cyt_B5-like_heme/steroid-bd"/>
</dbReference>
<dbReference type="InterPro" id="IPR029044">
    <property type="entry name" value="Nucleotide-diphossugar_trans"/>
</dbReference>
<dbReference type="EMBL" id="JAGMUV010000005">
    <property type="protein sequence ID" value="KAH7155985.1"/>
    <property type="molecule type" value="Genomic_DNA"/>
</dbReference>
<dbReference type="SMART" id="SM01117">
    <property type="entry name" value="Cyt-b5"/>
    <property type="match status" value="1"/>
</dbReference>
<dbReference type="PANTHER" id="PTHR22914:SF13">
    <property type="entry name" value="CHITIN SYNTHASE"/>
    <property type="match status" value="1"/>
</dbReference>
<comment type="subcellular location">
    <subcellularLocation>
        <location evidence="1">Cell membrane</location>
        <topology evidence="1">Multi-pass membrane protein</topology>
    </subcellularLocation>
</comment>
<dbReference type="GO" id="GO:0003774">
    <property type="term" value="F:cytoskeletal motor activity"/>
    <property type="evidence" value="ECO:0007669"/>
    <property type="project" value="InterPro"/>
</dbReference>
<evidence type="ECO:0000313" key="14">
    <source>
        <dbReference type="Proteomes" id="UP000738349"/>
    </source>
</evidence>
<keyword evidence="7 11" id="KW-1133">Transmembrane helix</keyword>
<dbReference type="GO" id="GO:0031505">
    <property type="term" value="P:fungal-type cell wall organization"/>
    <property type="evidence" value="ECO:0007669"/>
    <property type="project" value="TreeGrafter"/>
</dbReference>
<protein>
    <recommendedName>
        <fullName evidence="2">chitin synthase</fullName>
        <ecNumber evidence="2">2.4.1.16</ecNumber>
    </recommendedName>
</protein>
<feature type="transmembrane region" description="Helical" evidence="11">
    <location>
        <begin position="898"/>
        <end position="919"/>
    </location>
</feature>
<dbReference type="Proteomes" id="UP000738349">
    <property type="component" value="Unassembled WGS sequence"/>
</dbReference>
<feature type="transmembrane region" description="Helical" evidence="11">
    <location>
        <begin position="1324"/>
        <end position="1343"/>
    </location>
</feature>
<dbReference type="InterPro" id="IPR004835">
    <property type="entry name" value="Chitin_synth"/>
</dbReference>
<evidence type="ECO:0000256" key="10">
    <source>
        <dbReference type="ARBA" id="ARBA00049510"/>
    </source>
</evidence>
<dbReference type="SUPFAM" id="SSF55856">
    <property type="entry name" value="Cytochrome b5-like heme/steroid binding domain"/>
    <property type="match status" value="1"/>
</dbReference>
<dbReference type="PROSITE" id="PS50255">
    <property type="entry name" value="CYTOCHROME_B5_2"/>
    <property type="match status" value="1"/>
</dbReference>
<evidence type="ECO:0000256" key="8">
    <source>
        <dbReference type="ARBA" id="ARBA00023136"/>
    </source>
</evidence>
<feature type="transmembrane region" description="Helical" evidence="11">
    <location>
        <begin position="1289"/>
        <end position="1312"/>
    </location>
</feature>
<evidence type="ECO:0000256" key="3">
    <source>
        <dbReference type="ARBA" id="ARBA00022475"/>
    </source>
</evidence>
<comment type="catalytic activity">
    <reaction evidence="10">
        <text>[(1-&gt;4)-N-acetyl-beta-D-glucosaminyl](n) + UDP-N-acetyl-alpha-D-glucosamine = [(1-&gt;4)-N-acetyl-beta-D-glucosaminyl](n+1) + UDP + H(+)</text>
        <dbReference type="Rhea" id="RHEA:16637"/>
        <dbReference type="Rhea" id="RHEA-COMP:9593"/>
        <dbReference type="Rhea" id="RHEA-COMP:9595"/>
        <dbReference type="ChEBI" id="CHEBI:15378"/>
        <dbReference type="ChEBI" id="CHEBI:17029"/>
        <dbReference type="ChEBI" id="CHEBI:57705"/>
        <dbReference type="ChEBI" id="CHEBI:58223"/>
        <dbReference type="EC" id="2.4.1.16"/>
    </reaction>
    <physiologicalReaction direction="left-to-right" evidence="10">
        <dbReference type="Rhea" id="RHEA:16638"/>
    </physiologicalReaction>
</comment>
<evidence type="ECO:0000256" key="2">
    <source>
        <dbReference type="ARBA" id="ARBA00012543"/>
    </source>
</evidence>
<evidence type="ECO:0000313" key="13">
    <source>
        <dbReference type="EMBL" id="KAH7155985.1"/>
    </source>
</evidence>
<name>A0A9P9JCY3_9HYPO</name>
<organism evidence="13 14">
    <name type="scientific">Dactylonectria macrodidyma</name>
    <dbReference type="NCBI Taxonomy" id="307937"/>
    <lineage>
        <taxon>Eukaryota</taxon>
        <taxon>Fungi</taxon>
        <taxon>Dikarya</taxon>
        <taxon>Ascomycota</taxon>
        <taxon>Pezizomycotina</taxon>
        <taxon>Sordariomycetes</taxon>
        <taxon>Hypocreomycetidae</taxon>
        <taxon>Hypocreales</taxon>
        <taxon>Nectriaceae</taxon>
        <taxon>Dactylonectria</taxon>
    </lineage>
</organism>
<dbReference type="GO" id="GO:0005524">
    <property type="term" value="F:ATP binding"/>
    <property type="evidence" value="ECO:0007669"/>
    <property type="project" value="InterPro"/>
</dbReference>
<evidence type="ECO:0000256" key="11">
    <source>
        <dbReference type="SAM" id="Phobius"/>
    </source>
</evidence>
<dbReference type="Gene3D" id="3.10.120.10">
    <property type="entry name" value="Cytochrome b5-like heme/steroid binding domain"/>
    <property type="match status" value="1"/>
</dbReference>
<dbReference type="Gene3D" id="1.10.10.820">
    <property type="match status" value="1"/>
</dbReference>
<evidence type="ECO:0000256" key="7">
    <source>
        <dbReference type="ARBA" id="ARBA00022989"/>
    </source>
</evidence>
<evidence type="ECO:0000256" key="4">
    <source>
        <dbReference type="ARBA" id="ARBA00022676"/>
    </source>
</evidence>
<dbReference type="Gene3D" id="3.90.550.10">
    <property type="entry name" value="Spore Coat Polysaccharide Biosynthesis Protein SpsA, Chain A"/>
    <property type="match status" value="1"/>
</dbReference>
<dbReference type="OrthoDB" id="370884at2759"/>
<keyword evidence="4" id="KW-0328">Glycosyltransferase</keyword>
<keyword evidence="3" id="KW-1003">Cell membrane</keyword>
<sequence length="1537" mass="172649">MANTNRASSRAGSTQMSNRTLLDAVHHSFLESTAYELDARTSIVVNGQLNASIEATPIIDASIGGKLWEHARRRGENNCVVLQSLHASTPSLIIPFLDTVPFAIPASLYTSLHALQPFLHCVTPHNSSTPRHAALALTLKVNAEGQVKSASLSLPADGIDVKSGLLDIAPEPGHRAFDVFYYLLTSISTPAEREFLSLKPASHYFLLRKSGTYQPPPHLAAADDAAAADDFRQALRGIGIRGSVHRGLISNLAGLLALGNILEHGKSSNDLTEVCEEAGILLGIEPGVLLGLSPSEGRAFIGKAYERLVDWVVLKSNESIATELDSHKDGLHPGNDADSGFCITIVDLPDPSLGKAIALQCKEFGWAEASLLDLRHVLDSSRIWYQLSLYPGSDPAPDSVGVSVPTSWSSSDISAQLLSWRLRDWANQRFKNLGFTVDFGIEEFLQRYSILGCSDENDGISTWLLEQGWSIPEATVGQERVWMSEEAWWQSEMIRDTKISLALQGRSNSQQDASSFWREKTLDQATTSQFDTKGPSIDRTGNAYSTKEEQRAYMLSVSRKGHGIQVSEGFVNHDPELAKTRRIQTKQVTMSRRLWVGFVWSLTFWIPSPLLIHIGRMRRPDVRQAWREKLVLFSIILFLNALILFWMIGLGKLLCPDSDKAWNRKEVSTHQGETDFWVSIHGKVYDISDFWKRQHSDTDTETTTSNMQPLAGLDMDAYFTPPLYKACKNLGISERTRLTANSTPEYTVALHTSGYYATDSTSALRDSDWYWTTFEPSIKEYYHGYLVTKKSKVKREGKDGHMWVTYGNQIYDLTDYFHTRDLYSSDDKYDFLNSDIIGIWEDNAGENIKKELDDLIEEAANNRTKYNDIVASWKCIQNIGYAGILDFRESAKCQVNSWLLLAFTIMVCTIIIVKFLAALQLGSARIPTQQNKFVICQIPAYTEDEDSLRKAIDSITALKYDNTRKLLCIICDGIAVGKGNSRPTPKIVLEILGADQRVDPPVLPFKSVGTGAEQLNYGQIYSGLYGVEGNVVPFIVVVKVGRESEQSRAKPGNRGKRDSQLLLLSFLNRVHHDAPMNPLELEMFHQINDVIGVDPRHYEFLLMVDADTSVQEDALNYLVAACTHNTKIAGICGETTLDNDERSWWTMIQVYEYFISHHLAKAFESLFGSVTCLPGCFTMYRLRTADTHKPLLISDAVIRDYSVCDVETLHMKNLLSLGEDRYLTTLMIKHFPRMWLKFLPGAQCKTAAPESWAVLLSQRRRWINSTIHNLVELMRLEDMCGVCFFSMRAIVFADLFGTIIFPATCVYLAYLIYRVATNTGQFPLISIILLAATYGLQVLLFILKLQWQHIGWMVIYIMALPIYSVALPLYSFWNQDNFSWGNTRVVIGEKGDKQLIAVDDDEVFDPEDIPLQRWGHYTINDNVLGLPIHSTPTLGHRSTPRASPSPFTGRWDQQSTVTYARDGTGSFGRYLAGKNLSEPSHDSILDAIELTLRETDLDTVTKRQVRNIVERRLQTVLDADNLVFFNHELDSQLQKMV</sequence>
<dbReference type="Pfam" id="PF00173">
    <property type="entry name" value="Cyt-b5"/>
    <property type="match status" value="1"/>
</dbReference>
<evidence type="ECO:0000256" key="1">
    <source>
        <dbReference type="ARBA" id="ARBA00004651"/>
    </source>
</evidence>
<keyword evidence="6 11" id="KW-0812">Transmembrane</keyword>
<dbReference type="FunFam" id="3.10.120.10:FF:000014">
    <property type="entry name" value="Chitin synthase 6"/>
    <property type="match status" value="1"/>
</dbReference>
<feature type="domain" description="Cytochrome b5 heme-binding" evidence="12">
    <location>
        <begin position="659"/>
        <end position="719"/>
    </location>
</feature>
<feature type="transmembrane region" description="Helical" evidence="11">
    <location>
        <begin position="594"/>
        <end position="614"/>
    </location>
</feature>
<dbReference type="InterPro" id="IPR036400">
    <property type="entry name" value="Cyt_B5-like_heme/steroid_sf"/>
</dbReference>
<dbReference type="InterPro" id="IPR001609">
    <property type="entry name" value="Myosin_head_motor_dom-like"/>
</dbReference>
<keyword evidence="9" id="KW-0325">Glycoprotein</keyword>
<dbReference type="GO" id="GO:0016459">
    <property type="term" value="C:myosin complex"/>
    <property type="evidence" value="ECO:0007669"/>
    <property type="project" value="InterPro"/>
</dbReference>
<proteinExistence type="predicted"/>
<dbReference type="GO" id="GO:0004100">
    <property type="term" value="F:chitin synthase activity"/>
    <property type="evidence" value="ECO:0007669"/>
    <property type="project" value="UniProtKB-EC"/>
</dbReference>
<evidence type="ECO:0000256" key="9">
    <source>
        <dbReference type="ARBA" id="ARBA00023180"/>
    </source>
</evidence>
<keyword evidence="8 11" id="KW-0472">Membrane</keyword>
<comment type="caution">
    <text evidence="13">The sequence shown here is derived from an EMBL/GenBank/DDBJ whole genome shotgun (WGS) entry which is preliminary data.</text>
</comment>
<dbReference type="GO" id="GO:0006031">
    <property type="term" value="P:chitin biosynthetic process"/>
    <property type="evidence" value="ECO:0007669"/>
    <property type="project" value="TreeGrafter"/>
</dbReference>
<keyword evidence="5" id="KW-0808">Transferase</keyword>
<dbReference type="Pfam" id="PF03142">
    <property type="entry name" value="Chitin_synth_2"/>
    <property type="match status" value="1"/>
</dbReference>
<accession>A0A9P9JCY3</accession>
<keyword evidence="14" id="KW-1185">Reference proteome</keyword>
<reference evidence="13" key="1">
    <citation type="journal article" date="2021" name="Nat. Commun.">
        <title>Genetic determinants of endophytism in the Arabidopsis root mycobiome.</title>
        <authorList>
            <person name="Mesny F."/>
            <person name="Miyauchi S."/>
            <person name="Thiergart T."/>
            <person name="Pickel B."/>
            <person name="Atanasova L."/>
            <person name="Karlsson M."/>
            <person name="Huettel B."/>
            <person name="Barry K.W."/>
            <person name="Haridas S."/>
            <person name="Chen C."/>
            <person name="Bauer D."/>
            <person name="Andreopoulos W."/>
            <person name="Pangilinan J."/>
            <person name="LaButti K."/>
            <person name="Riley R."/>
            <person name="Lipzen A."/>
            <person name="Clum A."/>
            <person name="Drula E."/>
            <person name="Henrissat B."/>
            <person name="Kohler A."/>
            <person name="Grigoriev I.V."/>
            <person name="Martin F.M."/>
            <person name="Hacquard S."/>
        </authorList>
    </citation>
    <scope>NUCLEOTIDE SEQUENCE</scope>
    <source>
        <strain evidence="13">MPI-CAGE-AT-0147</strain>
    </source>
</reference>
<dbReference type="SUPFAM" id="SSF52540">
    <property type="entry name" value="P-loop containing nucleoside triphosphate hydrolases"/>
    <property type="match status" value="1"/>
</dbReference>
<dbReference type="SUPFAM" id="SSF53448">
    <property type="entry name" value="Nucleotide-diphospho-sugar transferases"/>
    <property type="match status" value="1"/>
</dbReference>
<gene>
    <name evidence="13" type="ORF">EDB81DRAFT_927895</name>
</gene>
<dbReference type="InterPro" id="IPR014876">
    <property type="entry name" value="DEK_C"/>
</dbReference>
<evidence type="ECO:0000259" key="12">
    <source>
        <dbReference type="PROSITE" id="PS50255"/>
    </source>
</evidence>
<dbReference type="PANTHER" id="PTHR22914">
    <property type="entry name" value="CHITIN SYNTHASE"/>
    <property type="match status" value="1"/>
</dbReference>
<dbReference type="GO" id="GO:0030428">
    <property type="term" value="C:cell septum"/>
    <property type="evidence" value="ECO:0007669"/>
    <property type="project" value="TreeGrafter"/>
</dbReference>
<dbReference type="EC" id="2.4.1.16" evidence="2"/>
<dbReference type="SMART" id="SM00242">
    <property type="entry name" value="MYSc"/>
    <property type="match status" value="1"/>
</dbReference>
<dbReference type="InterPro" id="IPR027417">
    <property type="entry name" value="P-loop_NTPase"/>
</dbReference>
<dbReference type="GO" id="GO:0005886">
    <property type="term" value="C:plasma membrane"/>
    <property type="evidence" value="ECO:0007669"/>
    <property type="project" value="UniProtKB-SubCell"/>
</dbReference>
<evidence type="ECO:0000256" key="5">
    <source>
        <dbReference type="ARBA" id="ARBA00022679"/>
    </source>
</evidence>
<feature type="transmembrane region" description="Helical" evidence="11">
    <location>
        <begin position="1350"/>
        <end position="1373"/>
    </location>
</feature>